<dbReference type="AlphaFoldDB" id="A0AAJ0MD33"/>
<evidence type="ECO:0000313" key="1">
    <source>
        <dbReference type="EMBL" id="KAK3350244.1"/>
    </source>
</evidence>
<evidence type="ECO:0008006" key="3">
    <source>
        <dbReference type="Google" id="ProtNLM"/>
    </source>
</evidence>
<reference evidence="1" key="1">
    <citation type="journal article" date="2023" name="Mol. Phylogenet. Evol.">
        <title>Genome-scale phylogeny and comparative genomics of the fungal order Sordariales.</title>
        <authorList>
            <person name="Hensen N."/>
            <person name="Bonometti L."/>
            <person name="Westerberg I."/>
            <person name="Brannstrom I.O."/>
            <person name="Guillou S."/>
            <person name="Cros-Aarteil S."/>
            <person name="Calhoun S."/>
            <person name="Haridas S."/>
            <person name="Kuo A."/>
            <person name="Mondo S."/>
            <person name="Pangilinan J."/>
            <person name="Riley R."/>
            <person name="LaButti K."/>
            <person name="Andreopoulos B."/>
            <person name="Lipzen A."/>
            <person name="Chen C."/>
            <person name="Yan M."/>
            <person name="Daum C."/>
            <person name="Ng V."/>
            <person name="Clum A."/>
            <person name="Steindorff A."/>
            <person name="Ohm R.A."/>
            <person name="Martin F."/>
            <person name="Silar P."/>
            <person name="Natvig D.O."/>
            <person name="Lalanne C."/>
            <person name="Gautier V."/>
            <person name="Ament-Velasquez S.L."/>
            <person name="Kruys A."/>
            <person name="Hutchinson M.I."/>
            <person name="Powell A.J."/>
            <person name="Barry K."/>
            <person name="Miller A.N."/>
            <person name="Grigoriev I.V."/>
            <person name="Debuchy R."/>
            <person name="Gladieux P."/>
            <person name="Hiltunen Thoren M."/>
            <person name="Johannesson H."/>
        </authorList>
    </citation>
    <scope>NUCLEOTIDE SEQUENCE</scope>
    <source>
        <strain evidence="1">CBS 955.72</strain>
    </source>
</reference>
<dbReference type="InterPro" id="IPR025444">
    <property type="entry name" value="Monooxy_af470"/>
</dbReference>
<name>A0AAJ0MD33_9PEZI</name>
<dbReference type="Pfam" id="PF13826">
    <property type="entry name" value="Monooxy_af470-like"/>
    <property type="match status" value="1"/>
</dbReference>
<reference evidence="1" key="2">
    <citation type="submission" date="2023-06" db="EMBL/GenBank/DDBJ databases">
        <authorList>
            <consortium name="Lawrence Berkeley National Laboratory"/>
            <person name="Haridas S."/>
            <person name="Hensen N."/>
            <person name="Bonometti L."/>
            <person name="Westerberg I."/>
            <person name="Brannstrom I.O."/>
            <person name="Guillou S."/>
            <person name="Cros-Aarteil S."/>
            <person name="Calhoun S."/>
            <person name="Kuo A."/>
            <person name="Mondo S."/>
            <person name="Pangilinan J."/>
            <person name="Riley R."/>
            <person name="Labutti K."/>
            <person name="Andreopoulos B."/>
            <person name="Lipzen A."/>
            <person name="Chen C."/>
            <person name="Yanf M."/>
            <person name="Daum C."/>
            <person name="Ng V."/>
            <person name="Clum A."/>
            <person name="Steindorff A."/>
            <person name="Ohm R."/>
            <person name="Martin F."/>
            <person name="Silar P."/>
            <person name="Natvig D."/>
            <person name="Lalanne C."/>
            <person name="Gautier V."/>
            <person name="Ament-Velasquez S.L."/>
            <person name="Kruys A."/>
            <person name="Hutchinson M.I."/>
            <person name="Powell A.J."/>
            <person name="Barry K."/>
            <person name="Miller A.N."/>
            <person name="Grigoriev I.V."/>
            <person name="Debuchy R."/>
            <person name="Gladieux P."/>
            <person name="Thoren M.H."/>
            <person name="Johannesson H."/>
        </authorList>
    </citation>
    <scope>NUCLEOTIDE SEQUENCE</scope>
    <source>
        <strain evidence="1">CBS 955.72</strain>
    </source>
</reference>
<dbReference type="Proteomes" id="UP001275084">
    <property type="component" value="Unassembled WGS sequence"/>
</dbReference>
<organism evidence="1 2">
    <name type="scientific">Lasiosphaeria hispida</name>
    <dbReference type="NCBI Taxonomy" id="260671"/>
    <lineage>
        <taxon>Eukaryota</taxon>
        <taxon>Fungi</taxon>
        <taxon>Dikarya</taxon>
        <taxon>Ascomycota</taxon>
        <taxon>Pezizomycotina</taxon>
        <taxon>Sordariomycetes</taxon>
        <taxon>Sordariomycetidae</taxon>
        <taxon>Sordariales</taxon>
        <taxon>Lasiosphaeriaceae</taxon>
        <taxon>Lasiosphaeria</taxon>
    </lineage>
</organism>
<dbReference type="EMBL" id="JAUIQD010000005">
    <property type="protein sequence ID" value="KAK3350244.1"/>
    <property type="molecule type" value="Genomic_DNA"/>
</dbReference>
<proteinExistence type="predicted"/>
<keyword evidence="2" id="KW-1185">Reference proteome</keyword>
<evidence type="ECO:0000313" key="2">
    <source>
        <dbReference type="Proteomes" id="UP001275084"/>
    </source>
</evidence>
<dbReference type="InterPro" id="IPR011008">
    <property type="entry name" value="Dimeric_a/b-barrel"/>
</dbReference>
<accession>A0AAJ0MD33</accession>
<gene>
    <name evidence="1" type="ORF">B0T25DRAFT_262637</name>
</gene>
<comment type="caution">
    <text evidence="1">The sequence shown here is derived from an EMBL/GenBank/DDBJ whole genome shotgun (WGS) entry which is preliminary data.</text>
</comment>
<sequence length="275" mass="29696">MVPEFKSIFPPTKKRPPIPGPNSGAFFKELLSLRTILLLGALGQLLLTLTLPLRFALLPPLLITIHTIATTIHALTFPPNPSPSELTATIRTRTSTQFPLHPSSPPQHGVVTLHLGVRFSHPLGILAPGVRTVGTHFAACNARVAADAAAFGCLGFSSWHGDTLPANNTLLSIYYFRDVEGLNRFARGPVHRAAWEWYAAEFVKKAGGTHIGVYHETFYAPPGAWETIYVNMPPTLLGATRVLVGEGEWVSPLVEGAHPGLKSQYSRMGVGKGMG</sequence>
<protein>
    <recommendedName>
        <fullName evidence="3">Monooxygenase</fullName>
    </recommendedName>
</protein>
<dbReference type="SUPFAM" id="SSF54909">
    <property type="entry name" value="Dimeric alpha+beta barrel"/>
    <property type="match status" value="1"/>
</dbReference>